<sequence length="233" mass="25576">MWRSGEGAPAVDPLSALDCAVKRVGVGVEGGHRGASQSLVPASAMKRAVPSGEAYAISSDSSCSETEADGSARKKRNSKAQVISVKDAGPEGVLVRAIISKADPLSRKAEMYQEYMRTIPIPRYQGSIIPFKSWQGLAKSMKQIYGQPLHYLTNVLLKQWDQLRAGTEDEHLRLDTIIHPAKAEGLIWVTEEVQRLTCSPHYLANLWASDPMYHAFIDSVFPNMMAVAQETHV</sequence>
<protein>
    <recommendedName>
        <fullName evidence="3">Protein RDM1</fullName>
    </recommendedName>
</protein>
<dbReference type="AlphaFoldDB" id="A0A843U3B0"/>
<dbReference type="PANTHER" id="PTHR36366:SF1">
    <property type="entry name" value="PROTEIN RDM1"/>
    <property type="match status" value="1"/>
</dbReference>
<comment type="caution">
    <text evidence="1">The sequence shown here is derived from an EMBL/GenBank/DDBJ whole genome shotgun (WGS) entry which is preliminary data.</text>
</comment>
<dbReference type="InterPro" id="IPR015270">
    <property type="entry name" value="RDM1_plant"/>
</dbReference>
<dbReference type="Pfam" id="PF09187">
    <property type="entry name" value="RdDM_RDM1"/>
    <property type="match status" value="1"/>
</dbReference>
<name>A0A843U3B0_COLES</name>
<reference evidence="1" key="1">
    <citation type="submission" date="2017-07" db="EMBL/GenBank/DDBJ databases">
        <title>Taro Niue Genome Assembly and Annotation.</title>
        <authorList>
            <person name="Atibalentja N."/>
            <person name="Keating K."/>
            <person name="Fields C.J."/>
        </authorList>
    </citation>
    <scope>NUCLEOTIDE SEQUENCE</scope>
    <source>
        <strain evidence="1">Niue_2</strain>
        <tissue evidence="1">Leaf</tissue>
    </source>
</reference>
<dbReference type="OrthoDB" id="1906229at2759"/>
<dbReference type="GO" id="GO:0080188">
    <property type="term" value="P:gene silencing by siRNA-directed DNA methylation"/>
    <property type="evidence" value="ECO:0007669"/>
    <property type="project" value="InterPro"/>
</dbReference>
<dbReference type="SUPFAM" id="SSF109920">
    <property type="entry name" value="Hypothetical protein At3g22680"/>
    <property type="match status" value="1"/>
</dbReference>
<dbReference type="Proteomes" id="UP000652761">
    <property type="component" value="Unassembled WGS sequence"/>
</dbReference>
<proteinExistence type="predicted"/>
<evidence type="ECO:0000313" key="2">
    <source>
        <dbReference type="Proteomes" id="UP000652761"/>
    </source>
</evidence>
<accession>A0A843U3B0</accession>
<evidence type="ECO:0008006" key="3">
    <source>
        <dbReference type="Google" id="ProtNLM"/>
    </source>
</evidence>
<organism evidence="1 2">
    <name type="scientific">Colocasia esculenta</name>
    <name type="common">Wild taro</name>
    <name type="synonym">Arum esculentum</name>
    <dbReference type="NCBI Taxonomy" id="4460"/>
    <lineage>
        <taxon>Eukaryota</taxon>
        <taxon>Viridiplantae</taxon>
        <taxon>Streptophyta</taxon>
        <taxon>Embryophyta</taxon>
        <taxon>Tracheophyta</taxon>
        <taxon>Spermatophyta</taxon>
        <taxon>Magnoliopsida</taxon>
        <taxon>Liliopsida</taxon>
        <taxon>Araceae</taxon>
        <taxon>Aroideae</taxon>
        <taxon>Colocasieae</taxon>
        <taxon>Colocasia</taxon>
    </lineage>
</organism>
<dbReference type="Gene3D" id="1.20.120.690">
    <property type="entry name" value="RDM1 protein domain"/>
    <property type="match status" value="1"/>
</dbReference>
<evidence type="ECO:0000313" key="1">
    <source>
        <dbReference type="EMBL" id="MQL78118.1"/>
    </source>
</evidence>
<gene>
    <name evidence="1" type="ORF">Taro_010529</name>
</gene>
<keyword evidence="2" id="KW-1185">Reference proteome</keyword>
<dbReference type="GO" id="GO:0005634">
    <property type="term" value="C:nucleus"/>
    <property type="evidence" value="ECO:0007669"/>
    <property type="project" value="InterPro"/>
</dbReference>
<dbReference type="PANTHER" id="PTHR36366">
    <property type="entry name" value="PROTEIN RDM1"/>
    <property type="match status" value="1"/>
</dbReference>
<dbReference type="InterPro" id="IPR036319">
    <property type="entry name" value="RDM1_sf"/>
</dbReference>
<dbReference type="EMBL" id="NMUH01000383">
    <property type="protein sequence ID" value="MQL78118.1"/>
    <property type="molecule type" value="Genomic_DNA"/>
</dbReference>